<keyword evidence="8" id="KW-1185">Reference proteome</keyword>
<dbReference type="Pfam" id="PF03750">
    <property type="entry name" value="Csm2_III-A"/>
    <property type="match status" value="1"/>
</dbReference>
<evidence type="ECO:0000313" key="7">
    <source>
        <dbReference type="EMBL" id="AEF96876.1"/>
    </source>
</evidence>
<evidence type="ECO:0000256" key="5">
    <source>
        <dbReference type="ARBA" id="ARBA00023118"/>
    </source>
</evidence>
<dbReference type="OrthoDB" id="98719at2157"/>
<dbReference type="InterPro" id="IPR010149">
    <property type="entry name" value="CRISPR-assoc_prot_Csm2_III-A"/>
</dbReference>
<evidence type="ECO:0000256" key="4">
    <source>
        <dbReference type="ARBA" id="ARBA00022884"/>
    </source>
</evidence>
<comment type="similarity">
    <text evidence="2">Belongs to the CRISPR-associated Csm2 family.</text>
</comment>
<keyword evidence="5" id="KW-0051">Antiviral defense</keyword>
<dbReference type="EMBL" id="CP002737">
    <property type="protein sequence ID" value="AEF96876.1"/>
    <property type="molecule type" value="Genomic_DNA"/>
</dbReference>
<dbReference type="GO" id="GO:0003723">
    <property type="term" value="F:RNA binding"/>
    <property type="evidence" value="ECO:0007669"/>
    <property type="project" value="UniProtKB-KW"/>
</dbReference>
<dbReference type="CDD" id="cd09647">
    <property type="entry name" value="Csm2_III-A"/>
    <property type="match status" value="1"/>
</dbReference>
<keyword evidence="4" id="KW-0694">RNA-binding</keyword>
<dbReference type="NCBIfam" id="TIGR01870">
    <property type="entry name" value="cas_TM1810_Csm2"/>
    <property type="match status" value="1"/>
</dbReference>
<gene>
    <name evidence="7" type="ordered locus">Metig_1341</name>
</gene>
<evidence type="ECO:0000256" key="2">
    <source>
        <dbReference type="ARBA" id="ARBA00006896"/>
    </source>
</evidence>
<dbReference type="STRING" id="880724.Metig_1341"/>
<sequence>MRNDNKQIKIDNNIYKELKEISEKIQSKEVLNPISLSSKIEKVSKYFKNKKKEKDKILEKFWNEELSRQFSAPICANFADGWKEEDIIKKAMLLSIYLRLDGLKSSQLRKFLDLATNVHNLIKYQKHQKNLHEEILPRIIKMRYILAYQAGKERTVEKLYAVLDPMLQILQKADDNNFKKNFGKFYEFLQAIVAYHKFFGGAD</sequence>
<comment type="function">
    <text evidence="1">This subunit may be involved in monitoring complementarity of crRNA and target RNA.</text>
</comment>
<evidence type="ECO:0000256" key="6">
    <source>
        <dbReference type="ARBA" id="ARBA00031723"/>
    </source>
</evidence>
<protein>
    <recommendedName>
        <fullName evidence="3">CRISPR system Cms protein Csm2</fullName>
    </recommendedName>
    <alternativeName>
        <fullName evidence="6">CRISPR type III A-associated protein Csm2</fullName>
    </alternativeName>
</protein>
<organism evidence="8">
    <name type="scientific">Methanotorris igneus (strain DSM 5666 / JCM 11834 / Kol 5)</name>
    <dbReference type="NCBI Taxonomy" id="880724"/>
    <lineage>
        <taxon>Archaea</taxon>
        <taxon>Methanobacteriati</taxon>
        <taxon>Methanobacteriota</taxon>
        <taxon>Methanomada group</taxon>
        <taxon>Methanococci</taxon>
        <taxon>Methanococcales</taxon>
        <taxon>Methanocaldococcaceae</taxon>
        <taxon>Methanotorris</taxon>
    </lineage>
</organism>
<dbReference type="GeneID" id="25395059"/>
<name>F6BES9_METIK</name>
<dbReference type="AlphaFoldDB" id="F6BES9"/>
<accession>F6BES9</accession>
<dbReference type="Proteomes" id="UP000009227">
    <property type="component" value="Chromosome"/>
</dbReference>
<proteinExistence type="inferred from homology"/>
<reference evidence="7 8" key="1">
    <citation type="submission" date="2011-05" db="EMBL/GenBank/DDBJ databases">
        <title>Complete sequence of Methanotorris igneus Kol 5.</title>
        <authorList>
            <consortium name="US DOE Joint Genome Institute"/>
            <person name="Lucas S."/>
            <person name="Han J."/>
            <person name="Lapidus A."/>
            <person name="Cheng J.-F."/>
            <person name="Goodwin L."/>
            <person name="Pitluck S."/>
            <person name="Peters L."/>
            <person name="Mikhailova N."/>
            <person name="Chertkov O."/>
            <person name="Han C."/>
            <person name="Tapia R."/>
            <person name="Land M."/>
            <person name="Hauser L."/>
            <person name="Kyrpides N."/>
            <person name="Ivanova N."/>
            <person name="Pagani I."/>
            <person name="Sieprawska-Lupa M."/>
            <person name="Whitman W."/>
            <person name="Woyke T."/>
        </authorList>
    </citation>
    <scope>NUCLEOTIDE SEQUENCE [LARGE SCALE GENOMIC DNA]</scope>
    <source>
        <strain evidence="8">DSM 5666 / JCM 11834 / Kol 5</strain>
    </source>
</reference>
<dbReference type="GO" id="GO:0051607">
    <property type="term" value="P:defense response to virus"/>
    <property type="evidence" value="ECO:0007669"/>
    <property type="project" value="UniProtKB-KW"/>
</dbReference>
<dbReference type="HOGENOM" id="CLU_121766_0_0_2"/>
<evidence type="ECO:0000256" key="3">
    <source>
        <dbReference type="ARBA" id="ARBA00016118"/>
    </source>
</evidence>
<dbReference type="RefSeq" id="WP_013799473.1">
    <property type="nucleotide sequence ID" value="NC_015562.1"/>
</dbReference>
<dbReference type="KEGG" id="mig:Metig_1341"/>
<evidence type="ECO:0000313" key="8">
    <source>
        <dbReference type="Proteomes" id="UP000009227"/>
    </source>
</evidence>
<evidence type="ECO:0000256" key="1">
    <source>
        <dbReference type="ARBA" id="ARBA00003640"/>
    </source>
</evidence>